<feature type="coiled-coil region" evidence="6">
    <location>
        <begin position="122"/>
        <end position="186"/>
    </location>
</feature>
<dbReference type="Pfam" id="PF14604">
    <property type="entry name" value="SH3_9"/>
    <property type="match status" value="1"/>
</dbReference>
<evidence type="ECO:0000256" key="5">
    <source>
        <dbReference type="PROSITE-ProRule" id="PRU00192"/>
    </source>
</evidence>
<dbReference type="PROSITE" id="PS50002">
    <property type="entry name" value="SH3"/>
    <property type="match status" value="1"/>
</dbReference>
<protein>
    <recommendedName>
        <fullName evidence="7">SH3 domain-containing protein</fullName>
    </recommendedName>
</protein>
<dbReference type="InterPro" id="IPR036028">
    <property type="entry name" value="SH3-like_dom_sf"/>
</dbReference>
<dbReference type="SUPFAM" id="SSF50044">
    <property type="entry name" value="SH3-domain"/>
    <property type="match status" value="1"/>
</dbReference>
<reference evidence="8" key="1">
    <citation type="submission" date="2019-03" db="EMBL/GenBank/DDBJ databases">
        <authorList>
            <person name="Mank J."/>
            <person name="Almeida P."/>
        </authorList>
    </citation>
    <scope>NUCLEOTIDE SEQUENCE</scope>
    <source>
        <strain evidence="8">78183</strain>
    </source>
</reference>
<dbReference type="SUPFAM" id="SSF103657">
    <property type="entry name" value="BAR/IMD domain-like"/>
    <property type="match status" value="1"/>
</dbReference>
<keyword evidence="2 5" id="KW-0728">SH3 domain</keyword>
<dbReference type="InterPro" id="IPR027267">
    <property type="entry name" value="AH/BAR_dom_sf"/>
</dbReference>
<proteinExistence type="predicted"/>
<dbReference type="SMART" id="SM00326">
    <property type="entry name" value="SH3"/>
    <property type="match status" value="1"/>
</dbReference>
<evidence type="ECO:0000256" key="4">
    <source>
        <dbReference type="ARBA" id="ARBA00023136"/>
    </source>
</evidence>
<evidence type="ECO:0000256" key="3">
    <source>
        <dbReference type="ARBA" id="ARBA00023054"/>
    </source>
</evidence>
<dbReference type="AlphaFoldDB" id="A0A6N2LJU8"/>
<dbReference type="PANTHER" id="PTHR14167:SF81">
    <property type="entry name" value="ENDOPHILIN-A"/>
    <property type="match status" value="1"/>
</dbReference>
<accession>A0A6N2LJU8</accession>
<dbReference type="InterPro" id="IPR050384">
    <property type="entry name" value="Endophilin_SH3RF"/>
</dbReference>
<evidence type="ECO:0000256" key="1">
    <source>
        <dbReference type="ARBA" id="ARBA00004170"/>
    </source>
</evidence>
<comment type="subcellular location">
    <subcellularLocation>
        <location evidence="1">Membrane</location>
        <topology evidence="1">Peripheral membrane protein</topology>
    </subcellularLocation>
</comment>
<evidence type="ECO:0000259" key="7">
    <source>
        <dbReference type="PROSITE" id="PS50002"/>
    </source>
</evidence>
<gene>
    <name evidence="8" type="ORF">SVIM_LOCUS245805</name>
</gene>
<evidence type="ECO:0000313" key="8">
    <source>
        <dbReference type="EMBL" id="VFU41675.1"/>
    </source>
</evidence>
<feature type="domain" description="SH3" evidence="7">
    <location>
        <begin position="299"/>
        <end position="358"/>
    </location>
</feature>
<dbReference type="Gene3D" id="2.30.30.40">
    <property type="entry name" value="SH3 Domains"/>
    <property type="match status" value="1"/>
</dbReference>
<name>A0A6N2LJU8_SALVM</name>
<sequence length="368" mass="40933">MEAIRKQATKLREQVAKQQQAVLKQFGAGGYGGSDTVITDEAELHQHQKLEKLYISTRTRFSEDSRKYGAENTCTSGNTLSKAALNYAHARAQMEKEHGNLLKALGTQVAEPLRAMVMGAPLEDARHLAQRYDRMRQEAEAQAIEVAKRQAKVREMPGNSELAMKLESAETKLQDLKSNMAILGKEAAAAMAAVEAQQQRLTLQRLIAMVMNYVLGRNHSEALSSCDSPSNLKVEAERAYHQRVLQVLDQLEGEMASERQRIEAPPTPSVENNMPPPPSYEEINGVYASQAQNGRTDSMGYFLGEVMHSYHGQSDVELTLSIGDYVVVRKVTNNGWAEGECKGKAGWFPYGYIERRDRVLASKIAEVF</sequence>
<keyword evidence="4" id="KW-0472">Membrane</keyword>
<dbReference type="EMBL" id="CAADRP010001565">
    <property type="protein sequence ID" value="VFU41675.1"/>
    <property type="molecule type" value="Genomic_DNA"/>
</dbReference>
<evidence type="ECO:0000256" key="2">
    <source>
        <dbReference type="ARBA" id="ARBA00022443"/>
    </source>
</evidence>
<dbReference type="InterPro" id="IPR001452">
    <property type="entry name" value="SH3_domain"/>
</dbReference>
<organism evidence="8">
    <name type="scientific">Salix viminalis</name>
    <name type="common">Common osier</name>
    <name type="synonym">Basket willow</name>
    <dbReference type="NCBI Taxonomy" id="40686"/>
    <lineage>
        <taxon>Eukaryota</taxon>
        <taxon>Viridiplantae</taxon>
        <taxon>Streptophyta</taxon>
        <taxon>Embryophyta</taxon>
        <taxon>Tracheophyta</taxon>
        <taxon>Spermatophyta</taxon>
        <taxon>Magnoliopsida</taxon>
        <taxon>eudicotyledons</taxon>
        <taxon>Gunneridae</taxon>
        <taxon>Pentapetalae</taxon>
        <taxon>rosids</taxon>
        <taxon>fabids</taxon>
        <taxon>Malpighiales</taxon>
        <taxon>Salicaceae</taxon>
        <taxon>Saliceae</taxon>
        <taxon>Salix</taxon>
    </lineage>
</organism>
<evidence type="ECO:0000256" key="6">
    <source>
        <dbReference type="SAM" id="Coils"/>
    </source>
</evidence>
<keyword evidence="3 6" id="KW-0175">Coiled coil</keyword>
<dbReference type="PANTHER" id="PTHR14167">
    <property type="entry name" value="SH3 DOMAIN-CONTAINING"/>
    <property type="match status" value="1"/>
</dbReference>